<gene>
    <name evidence="1" type="ORF">PLOB_00020435</name>
</gene>
<name>A0ABN8NLD5_9CNID</name>
<reference evidence="1 2" key="1">
    <citation type="submission" date="2022-05" db="EMBL/GenBank/DDBJ databases">
        <authorList>
            <consortium name="Genoscope - CEA"/>
            <person name="William W."/>
        </authorList>
    </citation>
    <scope>NUCLEOTIDE SEQUENCE [LARGE SCALE GENOMIC DNA]</scope>
</reference>
<dbReference type="EMBL" id="CALNXK010000024">
    <property type="protein sequence ID" value="CAH3112135.1"/>
    <property type="molecule type" value="Genomic_DNA"/>
</dbReference>
<protein>
    <recommendedName>
        <fullName evidence="3">DZIP3-like HEPN domain-containing protein</fullName>
    </recommendedName>
</protein>
<accession>A0ABN8NLD5</accession>
<comment type="caution">
    <text evidence="1">The sequence shown here is derived from an EMBL/GenBank/DDBJ whole genome shotgun (WGS) entry which is preliminary data.</text>
</comment>
<proteinExistence type="predicted"/>
<sequence length="232" mass="26912">MVRLESKERLNHLKFSIIVFDEFPKALRQTFKVMWDKKFRRNQWDDSDAVRKLLHRNEFGNKGIPTQKSYEEWDCTALFKATLYAKSFRSPDGTGNLKTLDELYLKPRGVPTGQFHGSVISANGDPYETFALSIDQLRRLRNSLCHSTSTELDQNMFDQYVNLAKDAFEALSVKTDSIDETLHAELHTLRARVLTCAFFFLPHLWSFVGDSALRLMHLDRMCTIITNKMADH</sequence>
<keyword evidence="2" id="KW-1185">Reference proteome</keyword>
<dbReference type="Proteomes" id="UP001159405">
    <property type="component" value="Unassembled WGS sequence"/>
</dbReference>
<evidence type="ECO:0008006" key="3">
    <source>
        <dbReference type="Google" id="ProtNLM"/>
    </source>
</evidence>
<organism evidence="1 2">
    <name type="scientific">Porites lobata</name>
    <dbReference type="NCBI Taxonomy" id="104759"/>
    <lineage>
        <taxon>Eukaryota</taxon>
        <taxon>Metazoa</taxon>
        <taxon>Cnidaria</taxon>
        <taxon>Anthozoa</taxon>
        <taxon>Hexacorallia</taxon>
        <taxon>Scleractinia</taxon>
        <taxon>Fungiina</taxon>
        <taxon>Poritidae</taxon>
        <taxon>Porites</taxon>
    </lineage>
</organism>
<evidence type="ECO:0000313" key="2">
    <source>
        <dbReference type="Proteomes" id="UP001159405"/>
    </source>
</evidence>
<evidence type="ECO:0000313" key="1">
    <source>
        <dbReference type="EMBL" id="CAH3112135.1"/>
    </source>
</evidence>